<protein>
    <submittedName>
        <fullName evidence="1">Uncharacterized protein</fullName>
    </submittedName>
</protein>
<accession>A0AAD1XQ02</accession>
<sequence>MNYNASDNFKINFLPKTAKLSDYIVCRVGLISIAQLDFINSCFKNSHKNVSL</sequence>
<gene>
    <name evidence="1" type="ORF">ECRASSUSDP1_LOCUS18233</name>
</gene>
<evidence type="ECO:0000313" key="2">
    <source>
        <dbReference type="Proteomes" id="UP001295684"/>
    </source>
</evidence>
<proteinExistence type="predicted"/>
<dbReference type="Proteomes" id="UP001295684">
    <property type="component" value="Unassembled WGS sequence"/>
</dbReference>
<organism evidence="1 2">
    <name type="scientific">Euplotes crassus</name>
    <dbReference type="NCBI Taxonomy" id="5936"/>
    <lineage>
        <taxon>Eukaryota</taxon>
        <taxon>Sar</taxon>
        <taxon>Alveolata</taxon>
        <taxon>Ciliophora</taxon>
        <taxon>Intramacronucleata</taxon>
        <taxon>Spirotrichea</taxon>
        <taxon>Hypotrichia</taxon>
        <taxon>Euplotida</taxon>
        <taxon>Euplotidae</taxon>
        <taxon>Moneuplotes</taxon>
    </lineage>
</organism>
<name>A0AAD1XQ02_EUPCR</name>
<evidence type="ECO:0000313" key="1">
    <source>
        <dbReference type="EMBL" id="CAI2376856.1"/>
    </source>
</evidence>
<dbReference type="AlphaFoldDB" id="A0AAD1XQ02"/>
<reference evidence="1" key="1">
    <citation type="submission" date="2023-07" db="EMBL/GenBank/DDBJ databases">
        <authorList>
            <consortium name="AG Swart"/>
            <person name="Singh M."/>
            <person name="Singh A."/>
            <person name="Seah K."/>
            <person name="Emmerich C."/>
        </authorList>
    </citation>
    <scope>NUCLEOTIDE SEQUENCE</scope>
    <source>
        <strain evidence="1">DP1</strain>
    </source>
</reference>
<dbReference type="EMBL" id="CAMPGE010018441">
    <property type="protein sequence ID" value="CAI2376856.1"/>
    <property type="molecule type" value="Genomic_DNA"/>
</dbReference>
<keyword evidence="2" id="KW-1185">Reference proteome</keyword>
<comment type="caution">
    <text evidence="1">The sequence shown here is derived from an EMBL/GenBank/DDBJ whole genome shotgun (WGS) entry which is preliminary data.</text>
</comment>